<gene>
    <name evidence="1" type="ORF">S06H3_18171</name>
</gene>
<accession>X1MEG5</accession>
<evidence type="ECO:0000313" key="1">
    <source>
        <dbReference type="EMBL" id="GAI13075.1"/>
    </source>
</evidence>
<sequence length="131" mass="15041">METRIRSNINRASSFLSPFLLILTRSVSWDWLQGKDIDVIYQGSVNSAQVVITYAYFEVEYRQKQVRTTDDVSAYVVGSIESRPDAVVQYLLTEKANVPTDKLGSVWRSIPIWYDVEIWYDVVLQLTSPNG</sequence>
<feature type="non-terminal residue" evidence="1">
    <location>
        <position position="131"/>
    </location>
</feature>
<protein>
    <submittedName>
        <fullName evidence="1">Uncharacterized protein</fullName>
    </submittedName>
</protein>
<proteinExistence type="predicted"/>
<dbReference type="AlphaFoldDB" id="X1MEG5"/>
<name>X1MEG5_9ZZZZ</name>
<comment type="caution">
    <text evidence="1">The sequence shown here is derived from an EMBL/GenBank/DDBJ whole genome shotgun (WGS) entry which is preliminary data.</text>
</comment>
<reference evidence="1" key="1">
    <citation type="journal article" date="2014" name="Front. Microbiol.">
        <title>High frequency of phylogenetically diverse reductive dehalogenase-homologous genes in deep subseafloor sedimentary metagenomes.</title>
        <authorList>
            <person name="Kawai M."/>
            <person name="Futagami T."/>
            <person name="Toyoda A."/>
            <person name="Takaki Y."/>
            <person name="Nishi S."/>
            <person name="Hori S."/>
            <person name="Arai W."/>
            <person name="Tsubouchi T."/>
            <person name="Morono Y."/>
            <person name="Uchiyama I."/>
            <person name="Ito T."/>
            <person name="Fujiyama A."/>
            <person name="Inagaki F."/>
            <person name="Takami H."/>
        </authorList>
    </citation>
    <scope>NUCLEOTIDE SEQUENCE</scope>
    <source>
        <strain evidence="1">Expedition CK06-06</strain>
    </source>
</reference>
<dbReference type="EMBL" id="BARV01009166">
    <property type="protein sequence ID" value="GAI13075.1"/>
    <property type="molecule type" value="Genomic_DNA"/>
</dbReference>
<organism evidence="1">
    <name type="scientific">marine sediment metagenome</name>
    <dbReference type="NCBI Taxonomy" id="412755"/>
    <lineage>
        <taxon>unclassified sequences</taxon>
        <taxon>metagenomes</taxon>
        <taxon>ecological metagenomes</taxon>
    </lineage>
</organism>